<comment type="caution">
    <text evidence="1">The sequence shown here is derived from an EMBL/GenBank/DDBJ whole genome shotgun (WGS) entry which is preliminary data.</text>
</comment>
<dbReference type="Proteomes" id="UP000032309">
    <property type="component" value="Unassembled WGS sequence"/>
</dbReference>
<protein>
    <submittedName>
        <fullName evidence="1">Sulfotransferase</fullName>
    </submittedName>
</protein>
<name>A0ABQ0JS18_9BACT</name>
<dbReference type="SUPFAM" id="SSF52540">
    <property type="entry name" value="P-loop containing nucleoside triphosphate hydrolases"/>
    <property type="match status" value="1"/>
</dbReference>
<dbReference type="Pfam" id="PF13469">
    <property type="entry name" value="Sulfotransfer_3"/>
    <property type="match status" value="1"/>
</dbReference>
<dbReference type="InterPro" id="IPR027417">
    <property type="entry name" value="P-loop_NTPase"/>
</dbReference>
<dbReference type="Gene3D" id="3.40.50.300">
    <property type="entry name" value="P-loop containing nucleotide triphosphate hydrolases"/>
    <property type="match status" value="1"/>
</dbReference>
<evidence type="ECO:0000313" key="1">
    <source>
        <dbReference type="EMBL" id="GAN31521.1"/>
    </source>
</evidence>
<evidence type="ECO:0000313" key="2">
    <source>
        <dbReference type="Proteomes" id="UP000032309"/>
    </source>
</evidence>
<keyword evidence="2" id="KW-1185">Reference proteome</keyword>
<reference evidence="2" key="1">
    <citation type="journal article" date="2015" name="Genome Announc.">
        <title>Draft Genome Sequence of an Anaerobic Ammonium-Oxidizing Bacterium, "Candidatus Brocadia sinica".</title>
        <authorList>
            <person name="Oshiki M."/>
            <person name="Shinyako-Hata K."/>
            <person name="Satoh H."/>
            <person name="Okabe S."/>
        </authorList>
    </citation>
    <scope>NUCLEOTIDE SEQUENCE [LARGE SCALE GENOMIC DNA]</scope>
    <source>
        <strain evidence="2">JPN1</strain>
    </source>
</reference>
<accession>A0ABQ0JS18</accession>
<dbReference type="EMBL" id="BAFN01000001">
    <property type="protein sequence ID" value="GAN31521.1"/>
    <property type="molecule type" value="Genomic_DNA"/>
</dbReference>
<proteinExistence type="predicted"/>
<sequence length="85" mass="10036">MFPDAKFIHIVRDGRDVFDSWRKMNSFNDNVAAAALDWRYKLFRIEKSFKKIPEENKITIRYEDLLENPENTIKSICSVIGIGRL</sequence>
<organism evidence="1 2">
    <name type="scientific">Candidatus Brocadia sinica JPN1</name>
    <dbReference type="NCBI Taxonomy" id="1197129"/>
    <lineage>
        <taxon>Bacteria</taxon>
        <taxon>Pseudomonadati</taxon>
        <taxon>Planctomycetota</taxon>
        <taxon>Candidatus Brocadiia</taxon>
        <taxon>Candidatus Brocadiales</taxon>
        <taxon>Candidatus Brocadiaceae</taxon>
        <taxon>Candidatus Brocadia</taxon>
    </lineage>
</organism>
<gene>
    <name evidence="1" type="ORF">BROSI_A0022</name>
</gene>